<dbReference type="InParanoid" id="A0A078ADG3"/>
<evidence type="ECO:0000313" key="3">
    <source>
        <dbReference type="Proteomes" id="UP000039865"/>
    </source>
</evidence>
<dbReference type="InterPro" id="IPR008030">
    <property type="entry name" value="NmrA-like"/>
</dbReference>
<accession>A0A078ADG3</accession>
<evidence type="ECO:0000313" key="2">
    <source>
        <dbReference type="EMBL" id="CDW80290.1"/>
    </source>
</evidence>
<dbReference type="SUPFAM" id="SSF51735">
    <property type="entry name" value="NAD(P)-binding Rossmann-fold domains"/>
    <property type="match status" value="1"/>
</dbReference>
<keyword evidence="3" id="KW-1185">Reference proteome</keyword>
<protein>
    <recommendedName>
        <fullName evidence="1">NmrA-like domain-containing protein</fullName>
    </recommendedName>
</protein>
<evidence type="ECO:0000259" key="1">
    <source>
        <dbReference type="Pfam" id="PF05368"/>
    </source>
</evidence>
<gene>
    <name evidence="2" type="primary">Contig14566.g15517</name>
    <name evidence="2" type="ORF">STYLEM_9286</name>
</gene>
<dbReference type="Gene3D" id="3.90.25.10">
    <property type="entry name" value="UDP-galactose 4-epimerase, domain 1"/>
    <property type="match status" value="1"/>
</dbReference>
<dbReference type="InterPro" id="IPR052718">
    <property type="entry name" value="NmrA-type_oxidoreductase"/>
</dbReference>
<dbReference type="PANTHER" id="PTHR47129:SF1">
    <property type="entry name" value="NMRA-LIKE DOMAIN-CONTAINING PROTEIN"/>
    <property type="match status" value="1"/>
</dbReference>
<dbReference type="OrthoDB" id="10254221at2759"/>
<dbReference type="Proteomes" id="UP000039865">
    <property type="component" value="Unassembled WGS sequence"/>
</dbReference>
<dbReference type="Gene3D" id="3.40.50.720">
    <property type="entry name" value="NAD(P)-binding Rossmann-like Domain"/>
    <property type="match status" value="1"/>
</dbReference>
<reference evidence="2 3" key="1">
    <citation type="submission" date="2014-06" db="EMBL/GenBank/DDBJ databases">
        <authorList>
            <person name="Swart Estienne"/>
        </authorList>
    </citation>
    <scope>NUCLEOTIDE SEQUENCE [LARGE SCALE GENOMIC DNA]</scope>
    <source>
        <strain evidence="2 3">130c</strain>
    </source>
</reference>
<sequence length="367" mass="42065">MDQNLKNDIFGTIPNQKRIVFLGATKNFFKIGYYTIHYLSQNYPEIKLRLAVPNIEDARPSCEGANVELVQWDPNNSETLNEAFKECTASLLVPPINNRVSVSKKYIDMAVKHKLNFLINSGVQFTNQDIQIGEESNQVIAMLDNCGIKYCNLNLPMFLENLLYQVDDVFEKGIFGFPCNKNSSFSYVSCKDLGKIIADIFVQEKVYDNTFWTAPAQVSIVQIEQTFTKMMGKQIQFVQVSDQDFIDSLLRDTGSASSIEAANQILDIWKIIERGEDVQANNNLKILLGKEPQTASEWVFEHRCCFNKERSCMHPQPPKKIKIQSPTQNQELQVINIDEANNTFDKQNNLQIPTSDMKRLSNFRYRL</sequence>
<proteinExistence type="predicted"/>
<dbReference type="InterPro" id="IPR036291">
    <property type="entry name" value="NAD(P)-bd_dom_sf"/>
</dbReference>
<dbReference type="OMA" id="IDCRDIG"/>
<feature type="domain" description="NmrA-like" evidence="1">
    <location>
        <begin position="17"/>
        <end position="297"/>
    </location>
</feature>
<dbReference type="PANTHER" id="PTHR47129">
    <property type="entry name" value="QUINONE OXIDOREDUCTASE 2"/>
    <property type="match status" value="1"/>
</dbReference>
<dbReference type="EMBL" id="CCKQ01008829">
    <property type="protein sequence ID" value="CDW80290.1"/>
    <property type="molecule type" value="Genomic_DNA"/>
</dbReference>
<dbReference type="AlphaFoldDB" id="A0A078ADG3"/>
<name>A0A078ADG3_STYLE</name>
<organism evidence="2 3">
    <name type="scientific">Stylonychia lemnae</name>
    <name type="common">Ciliate</name>
    <dbReference type="NCBI Taxonomy" id="5949"/>
    <lineage>
        <taxon>Eukaryota</taxon>
        <taxon>Sar</taxon>
        <taxon>Alveolata</taxon>
        <taxon>Ciliophora</taxon>
        <taxon>Intramacronucleata</taxon>
        <taxon>Spirotrichea</taxon>
        <taxon>Stichotrichia</taxon>
        <taxon>Sporadotrichida</taxon>
        <taxon>Oxytrichidae</taxon>
        <taxon>Stylonychinae</taxon>
        <taxon>Stylonychia</taxon>
    </lineage>
</organism>
<dbReference type="Pfam" id="PF05368">
    <property type="entry name" value="NmrA"/>
    <property type="match status" value="1"/>
</dbReference>